<dbReference type="InterPro" id="IPR018378">
    <property type="entry name" value="C-type_lectin_CS"/>
</dbReference>
<dbReference type="Ensembl" id="ENSATET00000045915.2">
    <property type="protein sequence ID" value="ENSATEP00000057582.2"/>
    <property type="gene ID" value="ENSATEG00000025745.2"/>
</dbReference>
<organism evidence="5 6">
    <name type="scientific">Anabas testudineus</name>
    <name type="common">Climbing perch</name>
    <name type="synonym">Anthias testudineus</name>
    <dbReference type="NCBI Taxonomy" id="64144"/>
    <lineage>
        <taxon>Eukaryota</taxon>
        <taxon>Metazoa</taxon>
        <taxon>Chordata</taxon>
        <taxon>Craniata</taxon>
        <taxon>Vertebrata</taxon>
        <taxon>Euteleostomi</taxon>
        <taxon>Actinopterygii</taxon>
        <taxon>Neopterygii</taxon>
        <taxon>Teleostei</taxon>
        <taxon>Neoteleostei</taxon>
        <taxon>Acanthomorphata</taxon>
        <taxon>Anabantaria</taxon>
        <taxon>Anabantiformes</taxon>
        <taxon>Anabantoidei</taxon>
        <taxon>Anabantidae</taxon>
        <taxon>Anabas</taxon>
    </lineage>
</organism>
<dbReference type="Gene3D" id="3.10.100.10">
    <property type="entry name" value="Mannose-Binding Protein A, subunit A"/>
    <property type="match status" value="1"/>
</dbReference>
<evidence type="ECO:0000256" key="3">
    <source>
        <dbReference type="SAM" id="Phobius"/>
    </source>
</evidence>
<dbReference type="InterPro" id="IPR016187">
    <property type="entry name" value="CTDL_fold"/>
</dbReference>
<dbReference type="InterPro" id="IPR033989">
    <property type="entry name" value="CD209-like_CTLD"/>
</dbReference>
<accession>A0A7N6B541</accession>
<name>A0A7N6B541_ANATE</name>
<sequence length="238" mass="27583">MDESDIYVNVERPSSNNSNRTSKMKSSESLYENVLMHTLESNRTGPAHSGRKLYMLVFLSFGLLCMLQAALNISLRLSLYGFQMSDTEVSCKNLTDYPNELKKIMSQFNHYAQLGWVYLHPSFYFISNETKSWQDSKDYCEQNGTNLIIINSKEEQLFTSLFHKIVWIGLNKTDDAWEWVDGTPLTESYWGTGEPNNLSINGTNENCVETRFYDELNSWNDIPCESENYWICEKTVCL</sequence>
<dbReference type="PANTHER" id="PTHR22803">
    <property type="entry name" value="MANNOSE, PHOSPHOLIPASE, LECTIN RECEPTOR RELATED"/>
    <property type="match status" value="1"/>
</dbReference>
<protein>
    <recommendedName>
        <fullName evidence="4">C-type lectin domain-containing protein</fullName>
    </recommendedName>
</protein>
<dbReference type="AlphaFoldDB" id="A0A7N6B541"/>
<reference evidence="5" key="3">
    <citation type="submission" date="2025-09" db="UniProtKB">
        <authorList>
            <consortium name="Ensembl"/>
        </authorList>
    </citation>
    <scope>IDENTIFICATION</scope>
</reference>
<evidence type="ECO:0000256" key="1">
    <source>
        <dbReference type="ARBA" id="ARBA00022734"/>
    </source>
</evidence>
<keyword evidence="1" id="KW-0430">Lectin</keyword>
<feature type="transmembrane region" description="Helical" evidence="3">
    <location>
        <begin position="53"/>
        <end position="75"/>
    </location>
</feature>
<proteinExistence type="predicted"/>
<dbReference type="GeneTree" id="ENSGT01020000230338"/>
<reference evidence="5" key="1">
    <citation type="submission" date="2021-04" db="EMBL/GenBank/DDBJ databases">
        <authorList>
            <consortium name="Wellcome Sanger Institute Data Sharing"/>
        </authorList>
    </citation>
    <scope>NUCLEOTIDE SEQUENCE [LARGE SCALE GENOMIC DNA]</scope>
</reference>
<keyword evidence="6" id="KW-1185">Reference proteome</keyword>
<reference evidence="5" key="2">
    <citation type="submission" date="2025-08" db="UniProtKB">
        <authorList>
            <consortium name="Ensembl"/>
        </authorList>
    </citation>
    <scope>IDENTIFICATION</scope>
</reference>
<dbReference type="InterPro" id="IPR001304">
    <property type="entry name" value="C-type_lectin-like"/>
</dbReference>
<dbReference type="PROSITE" id="PS50041">
    <property type="entry name" value="C_TYPE_LECTIN_2"/>
    <property type="match status" value="1"/>
</dbReference>
<dbReference type="CDD" id="cd03590">
    <property type="entry name" value="CLECT_DC-SIGN_like"/>
    <property type="match status" value="1"/>
</dbReference>
<dbReference type="SUPFAM" id="SSF56436">
    <property type="entry name" value="C-type lectin-like"/>
    <property type="match status" value="1"/>
</dbReference>
<keyword evidence="2" id="KW-1015">Disulfide bond</keyword>
<dbReference type="Proteomes" id="UP000265040">
    <property type="component" value="Chromosome 1"/>
</dbReference>
<evidence type="ECO:0000313" key="6">
    <source>
        <dbReference type="Proteomes" id="UP000265040"/>
    </source>
</evidence>
<evidence type="ECO:0000256" key="2">
    <source>
        <dbReference type="ARBA" id="ARBA00023157"/>
    </source>
</evidence>
<keyword evidence="3" id="KW-0472">Membrane</keyword>
<dbReference type="InterPro" id="IPR016186">
    <property type="entry name" value="C-type_lectin-like/link_sf"/>
</dbReference>
<dbReference type="InterPro" id="IPR050111">
    <property type="entry name" value="C-type_lectin/snaclec_domain"/>
</dbReference>
<keyword evidence="3" id="KW-1133">Transmembrane helix</keyword>
<feature type="domain" description="C-type lectin" evidence="4">
    <location>
        <begin position="118"/>
        <end position="233"/>
    </location>
</feature>
<dbReference type="Pfam" id="PF00059">
    <property type="entry name" value="Lectin_C"/>
    <property type="match status" value="1"/>
</dbReference>
<keyword evidence="3" id="KW-0812">Transmembrane</keyword>
<evidence type="ECO:0000259" key="4">
    <source>
        <dbReference type="PROSITE" id="PS50041"/>
    </source>
</evidence>
<dbReference type="GO" id="GO:0030246">
    <property type="term" value="F:carbohydrate binding"/>
    <property type="evidence" value="ECO:0007669"/>
    <property type="project" value="UniProtKB-KW"/>
</dbReference>
<evidence type="ECO:0000313" key="5">
    <source>
        <dbReference type="Ensembl" id="ENSATEP00000057582.2"/>
    </source>
</evidence>
<dbReference type="SMART" id="SM00034">
    <property type="entry name" value="CLECT"/>
    <property type="match status" value="1"/>
</dbReference>
<dbReference type="PROSITE" id="PS00615">
    <property type="entry name" value="C_TYPE_LECTIN_1"/>
    <property type="match status" value="1"/>
</dbReference>